<dbReference type="InterPro" id="IPR000223">
    <property type="entry name" value="Pept_S26A_signal_pept_1"/>
</dbReference>
<keyword evidence="7" id="KW-0472">Membrane</keyword>
<dbReference type="EMBL" id="CP003344">
    <property type="protein sequence ID" value="AGA69304.1"/>
    <property type="molecule type" value="Genomic_DNA"/>
</dbReference>
<reference evidence="10" key="1">
    <citation type="submission" date="2012-02" db="EMBL/GenBank/DDBJ databases">
        <title>Complete sequence of Desulfitobacterium dichloroeliminans LMG P-21439.</title>
        <authorList>
            <person name="Lucas S."/>
            <person name="Han J."/>
            <person name="Lapidus A."/>
            <person name="Cheng J.-F."/>
            <person name="Goodwin L."/>
            <person name="Pitluck S."/>
            <person name="Peters L."/>
            <person name="Ovchinnikova G."/>
            <person name="Teshima H."/>
            <person name="Detter J.C."/>
            <person name="Han C."/>
            <person name="Tapia R."/>
            <person name="Land M."/>
            <person name="Hauser L."/>
            <person name="Kyrpides N."/>
            <person name="Ivanova N."/>
            <person name="Pagani I."/>
            <person name="Kruse T."/>
            <person name="de Vos W.M."/>
            <person name="Boon N."/>
            <person name="Smidt H."/>
            <person name="Woyke T."/>
        </authorList>
    </citation>
    <scope>NUCLEOTIDE SEQUENCE [LARGE SCALE GENOMIC DNA]</scope>
    <source>
        <strain evidence="10">LMG P-21439 / DCA1</strain>
    </source>
</reference>
<dbReference type="KEGG" id="ddl:Desdi_1855"/>
<dbReference type="OrthoDB" id="9802919at2"/>
<dbReference type="PANTHER" id="PTHR43390">
    <property type="entry name" value="SIGNAL PEPTIDASE I"/>
    <property type="match status" value="1"/>
</dbReference>
<accession>L0F639</accession>
<feature type="transmembrane region" description="Helical" evidence="7">
    <location>
        <begin position="21"/>
        <end position="39"/>
    </location>
</feature>
<evidence type="ECO:0000256" key="4">
    <source>
        <dbReference type="ARBA" id="ARBA00013208"/>
    </source>
</evidence>
<keyword evidence="7" id="KW-1133">Transmembrane helix</keyword>
<dbReference type="NCBIfam" id="TIGR02227">
    <property type="entry name" value="sigpep_I_bact"/>
    <property type="match status" value="1"/>
</dbReference>
<dbReference type="STRING" id="871963.Desdi_1855"/>
<evidence type="ECO:0000313" key="10">
    <source>
        <dbReference type="Proteomes" id="UP000010797"/>
    </source>
</evidence>
<dbReference type="SUPFAM" id="SSF51306">
    <property type="entry name" value="LexA/Signal peptidase"/>
    <property type="match status" value="1"/>
</dbReference>
<keyword evidence="5 7" id="KW-0378">Hydrolase</keyword>
<feature type="domain" description="Peptidase S26" evidence="8">
    <location>
        <begin position="23"/>
        <end position="179"/>
    </location>
</feature>
<dbReference type="PANTHER" id="PTHR43390:SF1">
    <property type="entry name" value="CHLOROPLAST PROCESSING PEPTIDASE"/>
    <property type="match status" value="1"/>
</dbReference>
<dbReference type="GO" id="GO:0009003">
    <property type="term" value="F:signal peptidase activity"/>
    <property type="evidence" value="ECO:0007669"/>
    <property type="project" value="UniProtKB-EC"/>
</dbReference>
<dbReference type="Gene3D" id="2.10.109.10">
    <property type="entry name" value="Umud Fragment, subunit A"/>
    <property type="match status" value="1"/>
</dbReference>
<evidence type="ECO:0000256" key="1">
    <source>
        <dbReference type="ARBA" id="ARBA00000677"/>
    </source>
</evidence>
<feature type="active site" evidence="6">
    <location>
        <position position="99"/>
    </location>
</feature>
<feature type="active site" evidence="6">
    <location>
        <position position="53"/>
    </location>
</feature>
<dbReference type="InterPro" id="IPR036286">
    <property type="entry name" value="LexA/Signal_pep-like_sf"/>
</dbReference>
<dbReference type="CDD" id="cd06530">
    <property type="entry name" value="S26_SPase_I"/>
    <property type="match status" value="1"/>
</dbReference>
<dbReference type="GO" id="GO:0005886">
    <property type="term" value="C:plasma membrane"/>
    <property type="evidence" value="ECO:0007669"/>
    <property type="project" value="UniProtKB-SubCell"/>
</dbReference>
<organism evidence="9 10">
    <name type="scientific">Desulfitobacterium dichloroeliminans (strain LMG P-21439 / DCA1)</name>
    <dbReference type="NCBI Taxonomy" id="871963"/>
    <lineage>
        <taxon>Bacteria</taxon>
        <taxon>Bacillati</taxon>
        <taxon>Bacillota</taxon>
        <taxon>Clostridia</taxon>
        <taxon>Eubacteriales</taxon>
        <taxon>Desulfitobacteriaceae</taxon>
        <taxon>Desulfitobacterium</taxon>
    </lineage>
</organism>
<dbReference type="RefSeq" id="WP_015262291.1">
    <property type="nucleotide sequence ID" value="NC_019903.1"/>
</dbReference>
<proteinExistence type="inferred from homology"/>
<name>L0F639_DESDL</name>
<gene>
    <name evidence="9" type="ordered locus">Desdi_1855</name>
</gene>
<dbReference type="InterPro" id="IPR019757">
    <property type="entry name" value="Pept_S26A_signal_pept_1_Lys-AS"/>
</dbReference>
<dbReference type="InterPro" id="IPR019758">
    <property type="entry name" value="Pept_S26A_signal_pept_1_CS"/>
</dbReference>
<dbReference type="GO" id="GO:0006465">
    <property type="term" value="P:signal peptide processing"/>
    <property type="evidence" value="ECO:0007669"/>
    <property type="project" value="InterPro"/>
</dbReference>
<evidence type="ECO:0000313" key="9">
    <source>
        <dbReference type="EMBL" id="AGA69304.1"/>
    </source>
</evidence>
<evidence type="ECO:0000259" key="8">
    <source>
        <dbReference type="Pfam" id="PF10502"/>
    </source>
</evidence>
<dbReference type="GO" id="GO:0004252">
    <property type="term" value="F:serine-type endopeptidase activity"/>
    <property type="evidence" value="ECO:0007669"/>
    <property type="project" value="InterPro"/>
</dbReference>
<keyword evidence="10" id="KW-1185">Reference proteome</keyword>
<dbReference type="eggNOG" id="COG0681">
    <property type="taxonomic scope" value="Bacteria"/>
</dbReference>
<keyword evidence="7" id="KW-0812">Transmembrane</keyword>
<dbReference type="Proteomes" id="UP000010797">
    <property type="component" value="Chromosome"/>
</dbReference>
<evidence type="ECO:0000256" key="2">
    <source>
        <dbReference type="ARBA" id="ARBA00004401"/>
    </source>
</evidence>
<sequence>MENERYIDKILHKPGKSTLKFVLEIVEIVIIAFALSWLIRTYVLEARIIPTGSMLTTIQLQDRVIVDKLFFKYFGEFERGDIIVFHPPSSAHSSDDFIKRIVALPGDTIEINKHKTYINGKPIDEPYVMEPQIKTIEPLVVPDGSVFVMGDNRNNSADSREWGFLPIENISGMTLFRYWPLNRFGAID</sequence>
<evidence type="ECO:0000256" key="3">
    <source>
        <dbReference type="ARBA" id="ARBA00009370"/>
    </source>
</evidence>
<dbReference type="Pfam" id="PF10502">
    <property type="entry name" value="Peptidase_S26"/>
    <property type="match status" value="1"/>
</dbReference>
<comment type="subcellular location">
    <subcellularLocation>
        <location evidence="2">Cell membrane</location>
        <topology evidence="2">Single-pass type II membrane protein</topology>
    </subcellularLocation>
    <subcellularLocation>
        <location evidence="7">Membrane</location>
        <topology evidence="7">Single-pass type II membrane protein</topology>
    </subcellularLocation>
</comment>
<comment type="catalytic activity">
    <reaction evidence="1 7">
        <text>Cleavage of hydrophobic, N-terminal signal or leader sequences from secreted and periplasmic proteins.</text>
        <dbReference type="EC" id="3.4.21.89"/>
    </reaction>
</comment>
<dbReference type="PROSITE" id="PS00761">
    <property type="entry name" value="SPASE_I_3"/>
    <property type="match status" value="1"/>
</dbReference>
<comment type="similarity">
    <text evidence="3 7">Belongs to the peptidase S26 family.</text>
</comment>
<dbReference type="AlphaFoldDB" id="L0F639"/>
<protein>
    <recommendedName>
        <fullName evidence="4 7">Signal peptidase I</fullName>
        <ecNumber evidence="4 7">3.4.21.89</ecNumber>
    </recommendedName>
</protein>
<dbReference type="InterPro" id="IPR019533">
    <property type="entry name" value="Peptidase_S26"/>
</dbReference>
<dbReference type="EC" id="3.4.21.89" evidence="4 7"/>
<keyword evidence="7" id="KW-0645">Protease</keyword>
<evidence type="ECO:0000256" key="5">
    <source>
        <dbReference type="ARBA" id="ARBA00022801"/>
    </source>
</evidence>
<evidence type="ECO:0000256" key="6">
    <source>
        <dbReference type="PIRSR" id="PIRSR600223-1"/>
    </source>
</evidence>
<dbReference type="PRINTS" id="PR00727">
    <property type="entry name" value="LEADERPTASE"/>
</dbReference>
<dbReference type="HOGENOM" id="CLU_028723_5_1_9"/>
<evidence type="ECO:0000256" key="7">
    <source>
        <dbReference type="RuleBase" id="RU362042"/>
    </source>
</evidence>
<dbReference type="PROSITE" id="PS00760">
    <property type="entry name" value="SPASE_I_2"/>
    <property type="match status" value="1"/>
</dbReference>